<name>A0ACC2JT46_9PEZI</name>
<organism evidence="1 2">
    <name type="scientific">Lasiodiplodia mahajangana</name>
    <dbReference type="NCBI Taxonomy" id="1108764"/>
    <lineage>
        <taxon>Eukaryota</taxon>
        <taxon>Fungi</taxon>
        <taxon>Dikarya</taxon>
        <taxon>Ascomycota</taxon>
        <taxon>Pezizomycotina</taxon>
        <taxon>Dothideomycetes</taxon>
        <taxon>Dothideomycetes incertae sedis</taxon>
        <taxon>Botryosphaeriales</taxon>
        <taxon>Botryosphaeriaceae</taxon>
        <taxon>Lasiodiplodia</taxon>
    </lineage>
</organism>
<keyword evidence="2" id="KW-1185">Reference proteome</keyword>
<gene>
    <name evidence="1" type="ORF">O1611_g2941</name>
</gene>
<proteinExistence type="predicted"/>
<evidence type="ECO:0000313" key="1">
    <source>
        <dbReference type="EMBL" id="KAJ8130686.1"/>
    </source>
</evidence>
<dbReference type="EMBL" id="JAPUUL010000444">
    <property type="protein sequence ID" value="KAJ8130686.1"/>
    <property type="molecule type" value="Genomic_DNA"/>
</dbReference>
<protein>
    <submittedName>
        <fullName evidence="1">Uncharacterized protein</fullName>
    </submittedName>
</protein>
<sequence length="172" mass="19381">MFPINSPSVSTITTPGGSFQSTKLDVTIDLNTKTPRISVKFAHKSWTSKYYNLIHDHPFTHSMCLSPEKHGKWVSLRLPTRVASIAVDARCHGLIVRFTEHELASQWVGALLIWKQAAGISGEVYIETLVGVEELCGRLQVEPPRSQALVYEEPDDSEPSEHVEKRRPTRLY</sequence>
<reference evidence="1" key="1">
    <citation type="submission" date="2022-12" db="EMBL/GenBank/DDBJ databases">
        <title>Genome Sequence of Lasiodiplodia mahajangana.</title>
        <authorList>
            <person name="Buettner E."/>
        </authorList>
    </citation>
    <scope>NUCLEOTIDE SEQUENCE</scope>
    <source>
        <strain evidence="1">VT137</strain>
    </source>
</reference>
<accession>A0ACC2JT46</accession>
<evidence type="ECO:0000313" key="2">
    <source>
        <dbReference type="Proteomes" id="UP001153332"/>
    </source>
</evidence>
<comment type="caution">
    <text evidence="1">The sequence shown here is derived from an EMBL/GenBank/DDBJ whole genome shotgun (WGS) entry which is preliminary data.</text>
</comment>
<dbReference type="Proteomes" id="UP001153332">
    <property type="component" value="Unassembled WGS sequence"/>
</dbReference>